<dbReference type="AlphaFoldDB" id="A0A2M3ZPQ2"/>
<organism evidence="1">
    <name type="scientific">Anopheles braziliensis</name>
    <dbReference type="NCBI Taxonomy" id="58242"/>
    <lineage>
        <taxon>Eukaryota</taxon>
        <taxon>Metazoa</taxon>
        <taxon>Ecdysozoa</taxon>
        <taxon>Arthropoda</taxon>
        <taxon>Hexapoda</taxon>
        <taxon>Insecta</taxon>
        <taxon>Pterygota</taxon>
        <taxon>Neoptera</taxon>
        <taxon>Endopterygota</taxon>
        <taxon>Diptera</taxon>
        <taxon>Nematocera</taxon>
        <taxon>Culicoidea</taxon>
        <taxon>Culicidae</taxon>
        <taxon>Anophelinae</taxon>
        <taxon>Anopheles</taxon>
    </lineage>
</organism>
<dbReference type="EMBL" id="GGFM01009770">
    <property type="protein sequence ID" value="MBW30521.1"/>
    <property type="molecule type" value="Transcribed_RNA"/>
</dbReference>
<sequence length="102" mass="12161">MLVLQFFLPFLLFYFYSLFMKRGLCCAVCVCVCSPQVTWARFCVRGSTVVLFIHFENNLSNIGHRHEVYVFFYINKRVLSFQHYSLCHYLPFAVRSVSIIWK</sequence>
<name>A0A2M3ZPQ2_9DIPT</name>
<reference evidence="1" key="1">
    <citation type="submission" date="2018-01" db="EMBL/GenBank/DDBJ databases">
        <title>An insight into the sialome of Amazonian anophelines.</title>
        <authorList>
            <person name="Ribeiro J.M."/>
            <person name="Scarpassa V."/>
            <person name="Calvo E."/>
        </authorList>
    </citation>
    <scope>NUCLEOTIDE SEQUENCE</scope>
    <source>
        <tissue evidence="1">Salivary glands</tissue>
    </source>
</reference>
<protein>
    <submittedName>
        <fullName evidence="1">Putative secreted peptide</fullName>
    </submittedName>
</protein>
<evidence type="ECO:0000313" key="1">
    <source>
        <dbReference type="EMBL" id="MBW30521.1"/>
    </source>
</evidence>
<proteinExistence type="predicted"/>
<accession>A0A2M3ZPQ2</accession>